<dbReference type="InterPro" id="IPR004827">
    <property type="entry name" value="bZIP"/>
</dbReference>
<keyword evidence="11" id="KW-1185">Reference proteome</keyword>
<keyword evidence="5" id="KW-0804">Transcription</keyword>
<evidence type="ECO:0000256" key="7">
    <source>
        <dbReference type="SAM" id="Coils"/>
    </source>
</evidence>
<evidence type="ECO:0000259" key="9">
    <source>
        <dbReference type="PROSITE" id="PS51806"/>
    </source>
</evidence>
<evidence type="ECO:0008006" key="12">
    <source>
        <dbReference type="Google" id="ProtNLM"/>
    </source>
</evidence>
<reference evidence="11" key="1">
    <citation type="journal article" date="2017" name="Nat. Commun.">
        <title>The asparagus genome sheds light on the origin and evolution of a young Y chromosome.</title>
        <authorList>
            <person name="Harkess A."/>
            <person name="Zhou J."/>
            <person name="Xu C."/>
            <person name="Bowers J.E."/>
            <person name="Van der Hulst R."/>
            <person name="Ayyampalayam S."/>
            <person name="Mercati F."/>
            <person name="Riccardi P."/>
            <person name="McKain M.R."/>
            <person name="Kakrana A."/>
            <person name="Tang H."/>
            <person name="Ray J."/>
            <person name="Groenendijk J."/>
            <person name="Arikit S."/>
            <person name="Mathioni S.M."/>
            <person name="Nakano M."/>
            <person name="Shan H."/>
            <person name="Telgmann-Rauber A."/>
            <person name="Kanno A."/>
            <person name="Yue Z."/>
            <person name="Chen H."/>
            <person name="Li W."/>
            <person name="Chen Y."/>
            <person name="Xu X."/>
            <person name="Zhang Y."/>
            <person name="Luo S."/>
            <person name="Chen H."/>
            <person name="Gao J."/>
            <person name="Mao Z."/>
            <person name="Pires J.C."/>
            <person name="Luo M."/>
            <person name="Kudrna D."/>
            <person name="Wing R.A."/>
            <person name="Meyers B.C."/>
            <person name="Yi K."/>
            <person name="Kong H."/>
            <person name="Lavrijsen P."/>
            <person name="Sunseri F."/>
            <person name="Falavigna A."/>
            <person name="Ye Y."/>
            <person name="Leebens-Mack J.H."/>
            <person name="Chen G."/>
        </authorList>
    </citation>
    <scope>NUCLEOTIDE SEQUENCE [LARGE SCALE GENOMIC DNA]</scope>
    <source>
        <strain evidence="11">cv. DH0086</strain>
    </source>
</reference>
<dbReference type="SUPFAM" id="SSF57959">
    <property type="entry name" value="Leucine zipper domain"/>
    <property type="match status" value="1"/>
</dbReference>
<feature type="coiled-coil region" evidence="7">
    <location>
        <begin position="161"/>
        <end position="188"/>
    </location>
</feature>
<evidence type="ECO:0000256" key="6">
    <source>
        <dbReference type="ARBA" id="ARBA00023242"/>
    </source>
</evidence>
<dbReference type="GO" id="GO:0003700">
    <property type="term" value="F:DNA-binding transcription factor activity"/>
    <property type="evidence" value="ECO:0007669"/>
    <property type="project" value="InterPro"/>
</dbReference>
<keyword evidence="4" id="KW-0238">DNA-binding</keyword>
<dbReference type="PROSITE" id="PS50217">
    <property type="entry name" value="BZIP"/>
    <property type="match status" value="1"/>
</dbReference>
<gene>
    <name evidence="10" type="ORF">A4U43_C03F17350</name>
</gene>
<comment type="subcellular location">
    <subcellularLocation>
        <location evidence="1">Nucleus</location>
    </subcellularLocation>
</comment>
<evidence type="ECO:0000313" key="10">
    <source>
        <dbReference type="EMBL" id="ONK75485.1"/>
    </source>
</evidence>
<dbReference type="PANTHER" id="PTHR45693:SF36">
    <property type="entry name" value="TRANSCRIPTION FACTOR TGA4"/>
    <property type="match status" value="1"/>
</dbReference>
<keyword evidence="7" id="KW-0175">Coiled coil</keyword>
<evidence type="ECO:0000256" key="4">
    <source>
        <dbReference type="ARBA" id="ARBA00023125"/>
    </source>
</evidence>
<name>A0A5P1FAU7_ASPOF</name>
<dbReference type="Pfam" id="PF14144">
    <property type="entry name" value="DOG1"/>
    <property type="match status" value="1"/>
</dbReference>
<organism evidence="10 11">
    <name type="scientific">Asparagus officinalis</name>
    <name type="common">Garden asparagus</name>
    <dbReference type="NCBI Taxonomy" id="4686"/>
    <lineage>
        <taxon>Eukaryota</taxon>
        <taxon>Viridiplantae</taxon>
        <taxon>Streptophyta</taxon>
        <taxon>Embryophyta</taxon>
        <taxon>Tracheophyta</taxon>
        <taxon>Spermatophyta</taxon>
        <taxon>Magnoliopsida</taxon>
        <taxon>Liliopsida</taxon>
        <taxon>Asparagales</taxon>
        <taxon>Asparagaceae</taxon>
        <taxon>Asparagoideae</taxon>
        <taxon>Asparagus</taxon>
    </lineage>
</organism>
<dbReference type="Gene3D" id="1.20.5.170">
    <property type="match status" value="1"/>
</dbReference>
<dbReference type="PANTHER" id="PTHR45693">
    <property type="entry name" value="TRANSCRIPTION FACTOR TGA9"/>
    <property type="match status" value="1"/>
</dbReference>
<comment type="similarity">
    <text evidence="2">Belongs to the bZIP family.</text>
</comment>
<evidence type="ECO:0000256" key="1">
    <source>
        <dbReference type="ARBA" id="ARBA00004123"/>
    </source>
</evidence>
<dbReference type="Proteomes" id="UP000243459">
    <property type="component" value="Chromosome 3"/>
</dbReference>
<evidence type="ECO:0000256" key="2">
    <source>
        <dbReference type="ARBA" id="ARBA00007163"/>
    </source>
</evidence>
<keyword evidence="3" id="KW-0805">Transcription regulation</keyword>
<evidence type="ECO:0000256" key="5">
    <source>
        <dbReference type="ARBA" id="ARBA00023163"/>
    </source>
</evidence>
<evidence type="ECO:0000256" key="3">
    <source>
        <dbReference type="ARBA" id="ARBA00023015"/>
    </source>
</evidence>
<evidence type="ECO:0000259" key="8">
    <source>
        <dbReference type="PROSITE" id="PS50217"/>
    </source>
</evidence>
<protein>
    <recommendedName>
        <fullName evidence="12">DOG1 domain-containing protein</fullName>
    </recommendedName>
</protein>
<dbReference type="GO" id="GO:0005634">
    <property type="term" value="C:nucleus"/>
    <property type="evidence" value="ECO:0007669"/>
    <property type="project" value="UniProtKB-SubCell"/>
</dbReference>
<dbReference type="InterPro" id="IPR025422">
    <property type="entry name" value="TGA_domain"/>
</dbReference>
<accession>A0A5P1FAU7</accession>
<keyword evidence="6" id="KW-0539">Nucleus</keyword>
<feature type="domain" description="DOG1" evidence="9">
    <location>
        <begin position="209"/>
        <end position="422"/>
    </location>
</feature>
<dbReference type="InterPro" id="IPR046347">
    <property type="entry name" value="bZIP_sf"/>
</dbReference>
<dbReference type="EMBL" id="CM007383">
    <property type="protein sequence ID" value="ONK75485.1"/>
    <property type="molecule type" value="Genomic_DNA"/>
</dbReference>
<dbReference type="PROSITE" id="PS00036">
    <property type="entry name" value="BZIP_BASIC"/>
    <property type="match status" value="1"/>
</dbReference>
<sequence length="427" mass="48047">MEGLGSMVAPEVMLEGGREDRLGETPVERAMEIRFVVGAMKVVVIEGEGSLSGNNFPFVLAVQINMISPTQFDTCRSMEMFATSHQISMWDDSFKPESSQNTDSSTVVEAEGKLDNRLEDALHEMLRPSTQFEQEANKPSDKVVRRLAQNREAARKSRLRKKAYIQQLESSRIKLAQIEQELELARQQGLYMGGHSGNSTLGQSVNSGIAAFEMEYGHWIEEQNRHVRELRAALQARVSEIELRMLVESGMRHYENLFRIKAIVAKADVFYLMSGMWKSSAERFFLWIGGFRPSGLIKILSPQLDPLTEQQVMAVCTLQQSSQQAEDALSQGLDKLQQTLAETIATDPLDASGVANYMGQMTQAMEKLDALENFVNQADHLRQQALQQMHRILTIRQAARALLALGDYLQRLRALSSVWAARPREPI</sequence>
<dbReference type="AlphaFoldDB" id="A0A5P1FAU7"/>
<dbReference type="OMA" id="GLNNYEH"/>
<feature type="domain" description="BZIP" evidence="8">
    <location>
        <begin position="140"/>
        <end position="183"/>
    </location>
</feature>
<dbReference type="SMART" id="SM00338">
    <property type="entry name" value="BRLZ"/>
    <property type="match status" value="1"/>
</dbReference>
<dbReference type="GO" id="GO:0006351">
    <property type="term" value="P:DNA-templated transcription"/>
    <property type="evidence" value="ECO:0007669"/>
    <property type="project" value="InterPro"/>
</dbReference>
<dbReference type="FunFam" id="1.20.5.170:FF:000019">
    <property type="entry name" value="BZIP family transcription factor"/>
    <property type="match status" value="1"/>
</dbReference>
<proteinExistence type="inferred from homology"/>
<dbReference type="Gramene" id="ONK75485">
    <property type="protein sequence ID" value="ONK75485"/>
    <property type="gene ID" value="A4U43_C03F17350"/>
</dbReference>
<dbReference type="Pfam" id="PF00170">
    <property type="entry name" value="bZIP_1"/>
    <property type="match status" value="1"/>
</dbReference>
<evidence type="ECO:0000313" key="11">
    <source>
        <dbReference type="Proteomes" id="UP000243459"/>
    </source>
</evidence>
<dbReference type="PROSITE" id="PS51806">
    <property type="entry name" value="DOG1"/>
    <property type="match status" value="1"/>
</dbReference>
<dbReference type="GO" id="GO:0043565">
    <property type="term" value="F:sequence-specific DNA binding"/>
    <property type="evidence" value="ECO:0007669"/>
    <property type="project" value="InterPro"/>
</dbReference>